<protein>
    <submittedName>
        <fullName evidence="2">Uncharacterized protein</fullName>
    </submittedName>
</protein>
<dbReference type="OrthoDB" id="407571at2759"/>
<feature type="transmembrane region" description="Helical" evidence="1">
    <location>
        <begin position="131"/>
        <end position="150"/>
    </location>
</feature>
<name>A0A813ELW9_POLGL</name>
<evidence type="ECO:0000313" key="3">
    <source>
        <dbReference type="Proteomes" id="UP000654075"/>
    </source>
</evidence>
<accession>A0A813ELW9</accession>
<feature type="transmembrane region" description="Helical" evidence="1">
    <location>
        <begin position="101"/>
        <end position="119"/>
    </location>
</feature>
<keyword evidence="3" id="KW-1185">Reference proteome</keyword>
<feature type="transmembrane region" description="Helical" evidence="1">
    <location>
        <begin position="210"/>
        <end position="231"/>
    </location>
</feature>
<gene>
    <name evidence="2" type="ORF">PGLA1383_LOCUS20392</name>
</gene>
<feature type="transmembrane region" description="Helical" evidence="1">
    <location>
        <begin position="35"/>
        <end position="54"/>
    </location>
</feature>
<sequence>MSWHGSATPWLMDWDSRASSFRGHLRADHGIKVQVAQVCFLCSMYLPMLLYYLGASEYPTKFPASLSYTSSKAPSKYVCLLFWALGWCIFLHVLWASDDLVTQLFAAQMVLTGVLAAWFNKPGQCRAANLIHMAAAIAYILDHIVFMHVLDMTATYRQVFYTSCVLTAAALQCTNAIKVSAAGLSVKYASSPAEWQKMLSQVGPTKAGQLWWSELTFMVFENLILTAFILGMSSGIG</sequence>
<feature type="transmembrane region" description="Helical" evidence="1">
    <location>
        <begin position="75"/>
        <end position="95"/>
    </location>
</feature>
<dbReference type="EMBL" id="CAJNNV010013882">
    <property type="protein sequence ID" value="CAE8602134.1"/>
    <property type="molecule type" value="Genomic_DNA"/>
</dbReference>
<keyword evidence="1" id="KW-0472">Membrane</keyword>
<reference evidence="2" key="1">
    <citation type="submission" date="2021-02" db="EMBL/GenBank/DDBJ databases">
        <authorList>
            <person name="Dougan E. K."/>
            <person name="Rhodes N."/>
            <person name="Thang M."/>
            <person name="Chan C."/>
        </authorList>
    </citation>
    <scope>NUCLEOTIDE SEQUENCE</scope>
</reference>
<proteinExistence type="predicted"/>
<evidence type="ECO:0000313" key="2">
    <source>
        <dbReference type="EMBL" id="CAE8602134.1"/>
    </source>
</evidence>
<keyword evidence="1" id="KW-1133">Transmembrane helix</keyword>
<evidence type="ECO:0000256" key="1">
    <source>
        <dbReference type="SAM" id="Phobius"/>
    </source>
</evidence>
<comment type="caution">
    <text evidence="2">The sequence shown here is derived from an EMBL/GenBank/DDBJ whole genome shotgun (WGS) entry which is preliminary data.</text>
</comment>
<keyword evidence="1" id="KW-0812">Transmembrane</keyword>
<dbReference type="Proteomes" id="UP000654075">
    <property type="component" value="Unassembled WGS sequence"/>
</dbReference>
<dbReference type="AlphaFoldDB" id="A0A813ELW9"/>
<organism evidence="2 3">
    <name type="scientific">Polarella glacialis</name>
    <name type="common">Dinoflagellate</name>
    <dbReference type="NCBI Taxonomy" id="89957"/>
    <lineage>
        <taxon>Eukaryota</taxon>
        <taxon>Sar</taxon>
        <taxon>Alveolata</taxon>
        <taxon>Dinophyceae</taxon>
        <taxon>Suessiales</taxon>
        <taxon>Suessiaceae</taxon>
        <taxon>Polarella</taxon>
    </lineage>
</organism>